<keyword evidence="5" id="KW-0678">Repressor</keyword>
<dbReference type="GO" id="GO:0046983">
    <property type="term" value="F:protein dimerization activity"/>
    <property type="evidence" value="ECO:0007669"/>
    <property type="project" value="InterPro"/>
</dbReference>
<dbReference type="GO" id="GO:0005737">
    <property type="term" value="C:cytoplasm"/>
    <property type="evidence" value="ECO:0007669"/>
    <property type="project" value="UniProtKB-SubCell"/>
</dbReference>
<keyword evidence="4" id="KW-0963">Cytoplasm</keyword>
<dbReference type="Pfam" id="PF01325">
    <property type="entry name" value="Fe_dep_repress"/>
    <property type="match status" value="1"/>
</dbReference>
<comment type="subunit">
    <text evidence="3">Homodimer.</text>
</comment>
<evidence type="ECO:0000256" key="4">
    <source>
        <dbReference type="ARBA" id="ARBA00022490"/>
    </source>
</evidence>
<keyword evidence="10" id="KW-0804">Transcription</keyword>
<keyword evidence="7" id="KW-0805">Transcription regulation</keyword>
<dbReference type="SMART" id="SM00529">
    <property type="entry name" value="HTH_DTXR"/>
    <property type="match status" value="1"/>
</dbReference>
<organism evidence="14 15">
    <name type="scientific">Ferroacidibacillus organovorans</name>
    <dbReference type="NCBI Taxonomy" id="1765683"/>
    <lineage>
        <taxon>Bacteria</taxon>
        <taxon>Bacillati</taxon>
        <taxon>Bacillota</taxon>
        <taxon>Bacilli</taxon>
        <taxon>Bacillales</taxon>
        <taxon>Alicyclobacillaceae</taxon>
        <taxon>Ferroacidibacillus</taxon>
    </lineage>
</organism>
<evidence type="ECO:0000256" key="1">
    <source>
        <dbReference type="ARBA" id="ARBA00004496"/>
    </source>
</evidence>
<dbReference type="SMART" id="SM00899">
    <property type="entry name" value="FeoA"/>
    <property type="match status" value="1"/>
</dbReference>
<keyword evidence="15" id="KW-1185">Reference proteome</keyword>
<evidence type="ECO:0000256" key="6">
    <source>
        <dbReference type="ARBA" id="ARBA00023004"/>
    </source>
</evidence>
<keyword evidence="11" id="KW-0464">Manganese</keyword>
<dbReference type="Gene3D" id="2.30.30.90">
    <property type="match status" value="1"/>
</dbReference>
<proteinExistence type="inferred from homology"/>
<dbReference type="InterPro" id="IPR001367">
    <property type="entry name" value="Fe_dep_repressor"/>
</dbReference>
<accession>A0A161PX03</accession>
<evidence type="ECO:0000256" key="7">
    <source>
        <dbReference type="ARBA" id="ARBA00023015"/>
    </source>
</evidence>
<feature type="domain" description="Ferrous iron transporter FeoA-like" evidence="13">
    <location>
        <begin position="142"/>
        <end position="218"/>
    </location>
</feature>
<evidence type="ECO:0000256" key="2">
    <source>
        <dbReference type="ARBA" id="ARBA00007871"/>
    </source>
</evidence>
<dbReference type="InterPro" id="IPR022689">
    <property type="entry name" value="Iron_dep_repressor"/>
</dbReference>
<dbReference type="AlphaFoldDB" id="A0A161PX03"/>
<dbReference type="SUPFAM" id="SSF47979">
    <property type="entry name" value="Iron-dependent repressor protein, dimerization domain"/>
    <property type="match status" value="1"/>
</dbReference>
<dbReference type="SUPFAM" id="SSF46785">
    <property type="entry name" value="Winged helix' DNA-binding domain"/>
    <property type="match status" value="1"/>
</dbReference>
<dbReference type="InterPro" id="IPR038157">
    <property type="entry name" value="FeoA_core_dom"/>
</dbReference>
<evidence type="ECO:0000256" key="10">
    <source>
        <dbReference type="ARBA" id="ARBA00023163"/>
    </source>
</evidence>
<evidence type="ECO:0000256" key="11">
    <source>
        <dbReference type="ARBA" id="ARBA00023211"/>
    </source>
</evidence>
<comment type="subcellular location">
    <subcellularLocation>
        <location evidence="1">Cytoplasm</location>
    </subcellularLocation>
</comment>
<dbReference type="Gene3D" id="1.10.10.10">
    <property type="entry name" value="Winged helix-like DNA-binding domain superfamily/Winged helix DNA-binding domain"/>
    <property type="match status" value="1"/>
</dbReference>
<name>A0A161PX03_9BACL</name>
<protein>
    <recommendedName>
        <fullName evidence="12">Manganese transport regulator</fullName>
    </recommendedName>
</protein>
<dbReference type="InterPro" id="IPR022687">
    <property type="entry name" value="HTH_DTXR"/>
</dbReference>
<dbReference type="Pfam" id="PF04023">
    <property type="entry name" value="FeoA"/>
    <property type="match status" value="1"/>
</dbReference>
<evidence type="ECO:0000313" key="14">
    <source>
        <dbReference type="EMBL" id="OPG15535.1"/>
    </source>
</evidence>
<dbReference type="EMBL" id="MWPS01000027">
    <property type="protein sequence ID" value="OPG15535.1"/>
    <property type="molecule type" value="Genomic_DNA"/>
</dbReference>
<dbReference type="GO" id="GO:0003700">
    <property type="term" value="F:DNA-binding transcription factor activity"/>
    <property type="evidence" value="ECO:0007669"/>
    <property type="project" value="InterPro"/>
</dbReference>
<dbReference type="InterPro" id="IPR036421">
    <property type="entry name" value="Fe_dep_repressor_sf"/>
</dbReference>
<evidence type="ECO:0000256" key="5">
    <source>
        <dbReference type="ARBA" id="ARBA00022491"/>
    </source>
</evidence>
<dbReference type="InterPro" id="IPR008988">
    <property type="entry name" value="Transcriptional_repressor_C"/>
</dbReference>
<keyword evidence="9" id="KW-0010">Activator</keyword>
<evidence type="ECO:0000313" key="15">
    <source>
        <dbReference type="Proteomes" id="UP000190229"/>
    </source>
</evidence>
<gene>
    <name evidence="14" type="ORF">B2M26_10685</name>
</gene>
<dbReference type="PANTHER" id="PTHR33238:SF11">
    <property type="entry name" value="TRANSCRIPTIONAL REGULATOR MNTR"/>
    <property type="match status" value="1"/>
</dbReference>
<dbReference type="Pfam" id="PF02742">
    <property type="entry name" value="Fe_dep_repr_C"/>
    <property type="match status" value="1"/>
</dbReference>
<evidence type="ECO:0000256" key="3">
    <source>
        <dbReference type="ARBA" id="ARBA00011738"/>
    </source>
</evidence>
<dbReference type="RefSeq" id="WP_067953166.1">
    <property type="nucleotide sequence ID" value="NZ_LVKL01000103.1"/>
</dbReference>
<dbReference type="GO" id="GO:0003677">
    <property type="term" value="F:DNA binding"/>
    <property type="evidence" value="ECO:0007669"/>
    <property type="project" value="UniProtKB-KW"/>
</dbReference>
<dbReference type="InterPro" id="IPR007167">
    <property type="entry name" value="Fe-transptr_FeoA-like"/>
</dbReference>
<evidence type="ECO:0000256" key="9">
    <source>
        <dbReference type="ARBA" id="ARBA00023159"/>
    </source>
</evidence>
<dbReference type="InterPro" id="IPR036388">
    <property type="entry name" value="WH-like_DNA-bd_sf"/>
</dbReference>
<evidence type="ECO:0000259" key="13">
    <source>
        <dbReference type="SMART" id="SM00899"/>
    </source>
</evidence>
<keyword evidence="6" id="KW-0408">Iron</keyword>
<dbReference type="STRING" id="1765683.B2M26_10685"/>
<evidence type="ECO:0000256" key="12">
    <source>
        <dbReference type="ARBA" id="ARBA00032593"/>
    </source>
</evidence>
<keyword evidence="8" id="KW-0238">DNA-binding</keyword>
<dbReference type="GO" id="GO:0046914">
    <property type="term" value="F:transition metal ion binding"/>
    <property type="evidence" value="ECO:0007669"/>
    <property type="project" value="InterPro"/>
</dbReference>
<dbReference type="OrthoDB" id="9791355at2"/>
<reference evidence="14 15" key="1">
    <citation type="submission" date="2017-02" db="EMBL/GenBank/DDBJ databases">
        <title>Draft genome of Acidibacillus ferrooxidans Huett2.</title>
        <authorList>
            <person name="Schopf S."/>
        </authorList>
    </citation>
    <scope>NUCLEOTIDE SEQUENCE [LARGE SCALE GENOMIC DNA]</scope>
    <source>
        <strain evidence="14 15">Huett2</strain>
    </source>
</reference>
<sequence>MKTHHTSDTYIEAIYVLSAEGATVIAARLADFLHVSRPTVTQMIRRLTEAKDVFVREGKEICLTEKGLLRAEQMVRRHRILERWLSDVLRLDWGTAHIEASRLEHAISPLLEERLEQVLGYPKTCPHGNLIPGSNGEPEPAWPLSSIEPEREVRVVRIFEQAEEDVELLRYLETTGFVPGQRMKTLKPDPYDVSVRVEIGDQSISISSEIAERILVAQA</sequence>
<comment type="caution">
    <text evidence="14">The sequence shown here is derived from an EMBL/GenBank/DDBJ whole genome shotgun (WGS) entry which is preliminary data.</text>
</comment>
<dbReference type="SUPFAM" id="SSF50037">
    <property type="entry name" value="C-terminal domain of transcriptional repressors"/>
    <property type="match status" value="1"/>
</dbReference>
<comment type="similarity">
    <text evidence="2">Belongs to the DtxR/MntR family.</text>
</comment>
<dbReference type="InterPro" id="IPR036390">
    <property type="entry name" value="WH_DNA-bd_sf"/>
</dbReference>
<dbReference type="InterPro" id="IPR050536">
    <property type="entry name" value="DtxR_MntR_Metal-Reg"/>
</dbReference>
<evidence type="ECO:0000256" key="8">
    <source>
        <dbReference type="ARBA" id="ARBA00023125"/>
    </source>
</evidence>
<dbReference type="Proteomes" id="UP000190229">
    <property type="component" value="Unassembled WGS sequence"/>
</dbReference>
<dbReference type="PANTHER" id="PTHR33238">
    <property type="entry name" value="IRON (METAL) DEPENDENT REPRESSOR, DTXR FAMILY"/>
    <property type="match status" value="1"/>
</dbReference>